<organism evidence="2 3">
    <name type="scientific">Pedobacter westerhofensis</name>
    <dbReference type="NCBI Taxonomy" id="425512"/>
    <lineage>
        <taxon>Bacteria</taxon>
        <taxon>Pseudomonadati</taxon>
        <taxon>Bacteroidota</taxon>
        <taxon>Sphingobacteriia</taxon>
        <taxon>Sphingobacteriales</taxon>
        <taxon>Sphingobacteriaceae</taxon>
        <taxon>Pedobacter</taxon>
    </lineage>
</organism>
<dbReference type="OrthoDB" id="9808753at2"/>
<dbReference type="AlphaFoldDB" id="A0A521C6P1"/>
<dbReference type="Proteomes" id="UP000320300">
    <property type="component" value="Unassembled WGS sequence"/>
</dbReference>
<proteinExistence type="predicted"/>
<keyword evidence="1" id="KW-0732">Signal</keyword>
<name>A0A521C6P1_9SPHI</name>
<feature type="signal peptide" evidence="1">
    <location>
        <begin position="1"/>
        <end position="18"/>
    </location>
</feature>
<feature type="chain" id="PRO_5021718608" evidence="1">
    <location>
        <begin position="19"/>
        <end position="319"/>
    </location>
</feature>
<gene>
    <name evidence="2" type="ORF">SAMN06265348_103269</name>
</gene>
<evidence type="ECO:0000313" key="3">
    <source>
        <dbReference type="Proteomes" id="UP000320300"/>
    </source>
</evidence>
<keyword evidence="3" id="KW-1185">Reference proteome</keyword>
<accession>A0A521C6P1</accession>
<evidence type="ECO:0000313" key="2">
    <source>
        <dbReference type="EMBL" id="SMO55035.1"/>
    </source>
</evidence>
<dbReference type="RefSeq" id="WP_142527464.1">
    <property type="nucleotide sequence ID" value="NZ_CBCSJO010000004.1"/>
</dbReference>
<dbReference type="EMBL" id="FXTN01000003">
    <property type="protein sequence ID" value="SMO55035.1"/>
    <property type="molecule type" value="Genomic_DNA"/>
</dbReference>
<sequence>MRKTLLALFIIISFLAKSQTTLHGDYKIIDIGGNGYGDYTRSVILLHEMYNGVDIDRNYAVGTITAMRGSMYALSRFNIVQVNTYSAYRQVAGSLVASDDDRYQNGVVWKLKTCLYNGKKYLAVEVPYGDSYHDWGFKFNGATSSTAENMKCVSYEVAGQPVNQSLISNIEDFNPGMIETHAVSQLNITGKVGIGIPNKSSDMLAVNGVIHSQSVRVDMKDWSDYVLHDDYKPRPLSEVKTFIDGNHHLPDVPSEKEVVESGLNLGEMNKLLLKKVEELTLYLIENEQKDNIQQEQINILKKKVEALSNPAGTTKGNEL</sequence>
<evidence type="ECO:0000256" key="1">
    <source>
        <dbReference type="SAM" id="SignalP"/>
    </source>
</evidence>
<protein>
    <submittedName>
        <fullName evidence="2">Uncharacterized protein</fullName>
    </submittedName>
</protein>
<reference evidence="2 3" key="1">
    <citation type="submission" date="2017-05" db="EMBL/GenBank/DDBJ databases">
        <authorList>
            <person name="Varghese N."/>
            <person name="Submissions S."/>
        </authorList>
    </citation>
    <scope>NUCLEOTIDE SEQUENCE [LARGE SCALE GENOMIC DNA]</scope>
    <source>
        <strain evidence="2 3">DSM 19036</strain>
    </source>
</reference>